<keyword evidence="4" id="KW-1185">Reference proteome</keyword>
<gene>
    <name evidence="3" type="ORF">FUA24_17320</name>
</gene>
<dbReference type="PANTHER" id="PTHR34819">
    <property type="entry name" value="LARGE CYSTEINE-RICH PERIPLASMIC PROTEIN OMCB"/>
    <property type="match status" value="1"/>
</dbReference>
<feature type="region of interest" description="Disordered" evidence="1">
    <location>
        <begin position="259"/>
        <end position="282"/>
    </location>
</feature>
<feature type="compositionally biased region" description="Acidic residues" evidence="1">
    <location>
        <begin position="537"/>
        <end position="547"/>
    </location>
</feature>
<proteinExistence type="predicted"/>
<dbReference type="InterPro" id="IPR051172">
    <property type="entry name" value="Chlamydia_OmcB"/>
</dbReference>
<feature type="region of interest" description="Disordered" evidence="1">
    <location>
        <begin position="798"/>
        <end position="821"/>
    </location>
</feature>
<protein>
    <submittedName>
        <fullName evidence="3">DUF11 domain-containing protein</fullName>
    </submittedName>
</protein>
<dbReference type="EMBL" id="VSDQ01000718">
    <property type="protein sequence ID" value="TYA71344.1"/>
    <property type="molecule type" value="Genomic_DNA"/>
</dbReference>
<dbReference type="InterPro" id="IPR026341">
    <property type="entry name" value="T9SS_type_B"/>
</dbReference>
<feature type="non-terminal residue" evidence="3">
    <location>
        <position position="1"/>
    </location>
</feature>
<reference evidence="3 4" key="1">
    <citation type="submission" date="2019-08" db="EMBL/GenBank/DDBJ databases">
        <title>Seonamhaeicola sediminis sp. nov., isolated from marine sediment.</title>
        <authorList>
            <person name="Cao W.R."/>
        </authorList>
    </citation>
    <scope>NUCLEOTIDE SEQUENCE [LARGE SCALE GENOMIC DNA]</scope>
    <source>
        <strain evidence="3 4">B011</strain>
    </source>
</reference>
<feature type="region of interest" description="Disordered" evidence="1">
    <location>
        <begin position="663"/>
        <end position="683"/>
    </location>
</feature>
<feature type="compositionally biased region" description="Acidic residues" evidence="1">
    <location>
        <begin position="403"/>
        <end position="414"/>
    </location>
</feature>
<dbReference type="NCBIfam" id="TIGR01451">
    <property type="entry name" value="B_ant_repeat"/>
    <property type="match status" value="7"/>
</dbReference>
<feature type="domain" description="DUF11" evidence="2">
    <location>
        <begin position="695"/>
        <end position="808"/>
    </location>
</feature>
<feature type="domain" description="DUF11" evidence="2">
    <location>
        <begin position="425"/>
        <end position="537"/>
    </location>
</feature>
<sequence length="1039" mass="109959">EDGDSNGDDDDEDALTIVPAQADLSLTKFVVDGDTTPLIGSEITFEIRVFNDGPQAATGVEVVDLLPSGYDFILYSSTAGLYDETTGVWSVGSIGAGEYESLLIDVLVNGTGDYLNIAEVTASDVYDIDSTPNNDDGDQSEDDEDNAVVAPVTPMADLSLNKVVVDGDTSPLTGTEITFEITVTNDGPQDATGVQITDLLPSGYDFILFSSTSGTYDENTGVWNVGTIANGGTETLLVDVLVNPTGNYVNVAEVTASDILDQDSTPNNDDGDQSEDDEDSEVVTPVTPMADLSLNKVVVDGDTSPLVGTEITFQITVTNDGPQTATGVEVVDLLPSGYDFILFSSTSGTYNETTGLWTVGSINSGESETLLIDVLVNASGDYVNVAQVTASDILDPDSTPNNDDGDQSEDDEDNEVVTPIASVADLSLTKDVVDGDLNPQVGTEITFIVTITNDGPEHATNVEVTDLLPSGFDFLLFSSTSGTYDENTGVWDVGTVANGATETLLIDVLVNGTGNYLNIAEVTASDVLDNDSAPNNDDGDQSEDDEDNVLVTPVVAMADLSLEKTVVDSDVTPNVGQEITFQITVTNDGPDAATGVEVTDVLPVGFDFILYSATSGIYNEGTGVWNVGTIQSGSSQILFIDVLINEPTGASGEYFNVAEITGSDVVDPDSSPNNDDGDQSEDDESGILILTETADLSLTKSVSNIDANVGEVITFTIQIDNAGANQATGVAIEDVIPIGYSNVTNISNSGFIDDDEIIWNNLTVPLTGLTITYQATVNMPTLVEGEYLNVAEIIAADQYDPDSTPNNDNGDQSEDDEDSAQINTPTVDIEIVKAVSDANPSIADVITFTISASNLGGIDATSVEILDVLPQGYGFESATASSGTYNTDTSVWQVPLVAAGLTETLEITVTVLDVNDYVNTASLQALDQIDSNENNDSDTATIDPQCLTIYKEFSPNGNGMNEVFYIDCINNYPNNTLKIYNRWGNLVYTKEGYDNTFDGVSNGRSVLNKNEKLPVGTYYYVLDLGDGSKQKSGWLYLVR</sequence>
<feature type="compositionally biased region" description="Low complexity" evidence="1">
    <location>
        <begin position="663"/>
        <end position="674"/>
    </location>
</feature>
<feature type="domain" description="DUF11" evidence="2">
    <location>
        <begin position="23"/>
        <end position="135"/>
    </location>
</feature>
<feature type="domain" description="DUF11" evidence="2">
    <location>
        <begin position="291"/>
        <end position="403"/>
    </location>
</feature>
<dbReference type="Gene3D" id="2.60.40.1170">
    <property type="entry name" value="Mu homology domain, subdomain B"/>
    <property type="match status" value="2"/>
</dbReference>
<dbReference type="InterPro" id="IPR047589">
    <property type="entry name" value="DUF11_rpt"/>
</dbReference>
<dbReference type="InterPro" id="IPR013783">
    <property type="entry name" value="Ig-like_fold"/>
</dbReference>
<comment type="caution">
    <text evidence="3">The sequence shown here is derived from an EMBL/GenBank/DDBJ whole genome shotgun (WGS) entry which is preliminary data.</text>
</comment>
<name>A0A5D0HIW9_9FLAO</name>
<dbReference type="NCBIfam" id="TIGR04131">
    <property type="entry name" value="Bac_Flav_CTERM"/>
    <property type="match status" value="1"/>
</dbReference>
<dbReference type="RefSeq" id="WP_148544332.1">
    <property type="nucleotide sequence ID" value="NZ_VSDQ01000718.1"/>
</dbReference>
<feature type="region of interest" description="Disordered" evidence="1">
    <location>
        <begin position="528"/>
        <end position="547"/>
    </location>
</feature>
<feature type="domain" description="DUF11" evidence="2">
    <location>
        <begin position="828"/>
        <end position="942"/>
    </location>
</feature>
<accession>A0A5D0HIW9</accession>
<dbReference type="Pfam" id="PF13585">
    <property type="entry name" value="CHU_C"/>
    <property type="match status" value="1"/>
</dbReference>
<feature type="domain" description="DUF11" evidence="2">
    <location>
        <begin position="157"/>
        <end position="269"/>
    </location>
</feature>
<dbReference type="AlphaFoldDB" id="A0A5D0HIW9"/>
<dbReference type="Pfam" id="PF01345">
    <property type="entry name" value="DUF11"/>
    <property type="match status" value="7"/>
</dbReference>
<dbReference type="OrthoDB" id="9765926at2"/>
<evidence type="ECO:0000259" key="2">
    <source>
        <dbReference type="Pfam" id="PF01345"/>
    </source>
</evidence>
<dbReference type="PANTHER" id="PTHR34819:SF3">
    <property type="entry name" value="CELL SURFACE PROTEIN"/>
    <property type="match status" value="1"/>
</dbReference>
<dbReference type="Gene3D" id="2.60.40.10">
    <property type="entry name" value="Immunoglobulins"/>
    <property type="match status" value="3"/>
</dbReference>
<organism evidence="3 4">
    <name type="scientific">Seonamhaeicola marinus</name>
    <dbReference type="NCBI Taxonomy" id="1912246"/>
    <lineage>
        <taxon>Bacteria</taxon>
        <taxon>Pseudomonadati</taxon>
        <taxon>Bacteroidota</taxon>
        <taxon>Flavobacteriia</taxon>
        <taxon>Flavobacteriales</taxon>
        <taxon>Flavobacteriaceae</taxon>
    </lineage>
</organism>
<feature type="region of interest" description="Disordered" evidence="1">
    <location>
        <begin position="391"/>
        <end position="414"/>
    </location>
</feature>
<feature type="compositionally biased region" description="Polar residues" evidence="1">
    <location>
        <begin position="801"/>
        <end position="810"/>
    </location>
</feature>
<evidence type="ECO:0000313" key="4">
    <source>
        <dbReference type="Proteomes" id="UP000323930"/>
    </source>
</evidence>
<feature type="domain" description="DUF11" evidence="2">
    <location>
        <begin position="559"/>
        <end position="675"/>
    </location>
</feature>
<evidence type="ECO:0000256" key="1">
    <source>
        <dbReference type="SAM" id="MobiDB-lite"/>
    </source>
</evidence>
<evidence type="ECO:0000313" key="3">
    <source>
        <dbReference type="EMBL" id="TYA71344.1"/>
    </source>
</evidence>
<dbReference type="InterPro" id="IPR001434">
    <property type="entry name" value="OmcB-like_DUF11"/>
</dbReference>
<feature type="compositionally biased region" description="Acidic residues" evidence="1">
    <location>
        <begin position="269"/>
        <end position="281"/>
    </location>
</feature>
<dbReference type="Proteomes" id="UP000323930">
    <property type="component" value="Unassembled WGS sequence"/>
</dbReference>